<sequence length="323" mass="34227">MVDALTGHPAADRETAEAIVVEQDRRVVPLSSWLADAAVTAAAGGRVLQVLTPARSRITYPLELLITDGHAQWVVRDGVERFRDGITGEPLRWNGARFTAAEGPAAPPVPTRSGSLEVQITTLHAADNALQLGLSTEAAMRALVGAAPAGWGVVEPASEPWSPRELTRHCHDRSPEPTNVVVVGGEGEPAAVGSLEVTRVDTGVRERLRLAGPASTAVGQDAIEDLAAAVAGKARSMLVASHPGRLDGLRWHTPTMPALPYGILVGHQVVQQRGVEHAQSAPAARVRILGLDRGRACWCRLDGGQKAPYELLTDVLRHFGLPD</sequence>
<dbReference type="Proteomes" id="UP001500729">
    <property type="component" value="Unassembled WGS sequence"/>
</dbReference>
<dbReference type="InterPro" id="IPR046175">
    <property type="entry name" value="DUF6177"/>
</dbReference>
<evidence type="ECO:0000313" key="2">
    <source>
        <dbReference type="Proteomes" id="UP001500729"/>
    </source>
</evidence>
<evidence type="ECO:0000313" key="1">
    <source>
        <dbReference type="EMBL" id="GAA0535919.1"/>
    </source>
</evidence>
<keyword evidence="2" id="KW-1185">Reference proteome</keyword>
<name>A0ABN1D768_SACER</name>
<gene>
    <name evidence="1" type="ORF">GCM10009533_38860</name>
</gene>
<dbReference type="EMBL" id="BAAAGS010000025">
    <property type="protein sequence ID" value="GAA0535919.1"/>
    <property type="molecule type" value="Genomic_DNA"/>
</dbReference>
<comment type="caution">
    <text evidence="1">The sequence shown here is derived from an EMBL/GenBank/DDBJ whole genome shotgun (WGS) entry which is preliminary data.</text>
</comment>
<dbReference type="Pfam" id="PF19674">
    <property type="entry name" value="DUF6177"/>
    <property type="match status" value="1"/>
</dbReference>
<dbReference type="RefSeq" id="WP_009945182.1">
    <property type="nucleotide sequence ID" value="NZ_BAAAGS010000025.1"/>
</dbReference>
<reference evidence="1 2" key="1">
    <citation type="journal article" date="2019" name="Int. J. Syst. Evol. Microbiol.">
        <title>The Global Catalogue of Microorganisms (GCM) 10K type strain sequencing project: providing services to taxonomists for standard genome sequencing and annotation.</title>
        <authorList>
            <consortium name="The Broad Institute Genomics Platform"/>
            <consortium name="The Broad Institute Genome Sequencing Center for Infectious Disease"/>
            <person name="Wu L."/>
            <person name="Ma J."/>
        </authorList>
    </citation>
    <scope>NUCLEOTIDE SEQUENCE [LARGE SCALE GENOMIC DNA]</scope>
    <source>
        <strain evidence="1 2">JCM 10303</strain>
    </source>
</reference>
<organism evidence="1 2">
    <name type="scientific">Saccharopolyspora erythraea</name>
    <name type="common">Streptomyces erythraeus</name>
    <dbReference type="NCBI Taxonomy" id="1836"/>
    <lineage>
        <taxon>Bacteria</taxon>
        <taxon>Bacillati</taxon>
        <taxon>Actinomycetota</taxon>
        <taxon>Actinomycetes</taxon>
        <taxon>Pseudonocardiales</taxon>
        <taxon>Pseudonocardiaceae</taxon>
        <taxon>Saccharopolyspora</taxon>
    </lineage>
</organism>
<accession>A0ABN1D768</accession>
<proteinExistence type="predicted"/>
<protein>
    <submittedName>
        <fullName evidence="1">Uncharacterized protein</fullName>
    </submittedName>
</protein>